<protein>
    <submittedName>
        <fullName evidence="3">Putative secreted protein</fullName>
    </submittedName>
</protein>
<reference evidence="3" key="1">
    <citation type="submission" date="2018-01" db="EMBL/GenBank/DDBJ databases">
        <title>An insight into the sialome of Amazonian anophelines.</title>
        <authorList>
            <person name="Ribeiro J.M."/>
            <person name="Scarpassa V."/>
            <person name="Calvo E."/>
        </authorList>
    </citation>
    <scope>NUCLEOTIDE SEQUENCE</scope>
</reference>
<feature type="signal peptide" evidence="2">
    <location>
        <begin position="1"/>
        <end position="18"/>
    </location>
</feature>
<evidence type="ECO:0000313" key="3">
    <source>
        <dbReference type="EMBL" id="MBW72729.1"/>
    </source>
</evidence>
<evidence type="ECO:0000256" key="2">
    <source>
        <dbReference type="SAM" id="SignalP"/>
    </source>
</evidence>
<organism evidence="3">
    <name type="scientific">Anopheles darlingi</name>
    <name type="common">Mosquito</name>
    <dbReference type="NCBI Taxonomy" id="43151"/>
    <lineage>
        <taxon>Eukaryota</taxon>
        <taxon>Metazoa</taxon>
        <taxon>Ecdysozoa</taxon>
        <taxon>Arthropoda</taxon>
        <taxon>Hexapoda</taxon>
        <taxon>Insecta</taxon>
        <taxon>Pterygota</taxon>
        <taxon>Neoptera</taxon>
        <taxon>Endopterygota</taxon>
        <taxon>Diptera</taxon>
        <taxon>Nematocera</taxon>
        <taxon>Culicoidea</taxon>
        <taxon>Culicidae</taxon>
        <taxon>Anophelinae</taxon>
        <taxon>Anopheles</taxon>
    </lineage>
</organism>
<proteinExistence type="predicted"/>
<dbReference type="AlphaFoldDB" id="A0A2M4D5B0"/>
<keyword evidence="2" id="KW-0732">Signal</keyword>
<name>A0A2M4D5B0_ANODA</name>
<feature type="chain" id="PRO_5014921599" evidence="2">
    <location>
        <begin position="19"/>
        <end position="166"/>
    </location>
</feature>
<feature type="region of interest" description="Disordered" evidence="1">
    <location>
        <begin position="55"/>
        <end position="83"/>
    </location>
</feature>
<feature type="compositionally biased region" description="Low complexity" evidence="1">
    <location>
        <begin position="64"/>
        <end position="83"/>
    </location>
</feature>
<accession>A0A2M4D5B0</accession>
<sequence length="166" mass="18374">MLLPMLQAMLLFVPRLFAILPCIVVPAAFNCCDIFRMPIKTHALCPLLGPGRGQTEGCARRATPPQQQQPVEPLRPSSSSFLRSLSSNTHRTTFSLHGFPGYRPRSSLTIIKPLLNTLHANRIPGVFVHGTTPRIYGHKICHFTIPISTLVQGRGRENGGHYTPEN</sequence>
<evidence type="ECO:0000256" key="1">
    <source>
        <dbReference type="SAM" id="MobiDB-lite"/>
    </source>
</evidence>
<dbReference type="EMBL" id="GGFL01008551">
    <property type="protein sequence ID" value="MBW72729.1"/>
    <property type="molecule type" value="Transcribed_RNA"/>
</dbReference>